<dbReference type="EMBL" id="OIVN01005591">
    <property type="protein sequence ID" value="SPD23203.1"/>
    <property type="molecule type" value="Genomic_DNA"/>
</dbReference>
<accession>A0A2N9IGL7</accession>
<evidence type="ECO:0000313" key="1">
    <source>
        <dbReference type="EMBL" id="SPD23203.1"/>
    </source>
</evidence>
<sequence length="170" mass="18266">MGSCSDLLGQLATGTACPSLASALISDVASSITSTSSELAVEIILDTAERYIASNSKIEIGSGEVEEELGVSYGMIHSGPNGTIFSLALCFLRCELHGKTRWFSDLKHQISDGVMEVGGADGRRRRLGEFEIDGDEHTIPLVFAEAAWEVARLEGWRSRGGWEAEMGLWG</sequence>
<name>A0A2N9IGL7_FAGSY</name>
<reference evidence="1" key="1">
    <citation type="submission" date="2018-02" db="EMBL/GenBank/DDBJ databases">
        <authorList>
            <person name="Cohen D.B."/>
            <person name="Kent A.D."/>
        </authorList>
    </citation>
    <scope>NUCLEOTIDE SEQUENCE</scope>
</reference>
<dbReference type="AlphaFoldDB" id="A0A2N9IGL7"/>
<protein>
    <submittedName>
        <fullName evidence="1">Uncharacterized protein</fullName>
    </submittedName>
</protein>
<organism evidence="1">
    <name type="scientific">Fagus sylvatica</name>
    <name type="common">Beechnut</name>
    <dbReference type="NCBI Taxonomy" id="28930"/>
    <lineage>
        <taxon>Eukaryota</taxon>
        <taxon>Viridiplantae</taxon>
        <taxon>Streptophyta</taxon>
        <taxon>Embryophyta</taxon>
        <taxon>Tracheophyta</taxon>
        <taxon>Spermatophyta</taxon>
        <taxon>Magnoliopsida</taxon>
        <taxon>eudicotyledons</taxon>
        <taxon>Gunneridae</taxon>
        <taxon>Pentapetalae</taxon>
        <taxon>rosids</taxon>
        <taxon>fabids</taxon>
        <taxon>Fagales</taxon>
        <taxon>Fagaceae</taxon>
        <taxon>Fagus</taxon>
    </lineage>
</organism>
<proteinExistence type="predicted"/>
<gene>
    <name evidence="1" type="ORF">FSB_LOCUS51085</name>
</gene>